<dbReference type="Proteomes" id="UP000822688">
    <property type="component" value="Chromosome 9"/>
</dbReference>
<evidence type="ECO:0000256" key="1">
    <source>
        <dbReference type="SAM" id="Phobius"/>
    </source>
</evidence>
<keyword evidence="1" id="KW-1133">Transmembrane helix</keyword>
<dbReference type="PANTHER" id="PTHR36060">
    <property type="entry name" value="OS02G0272400 PROTEIN"/>
    <property type="match status" value="1"/>
</dbReference>
<feature type="transmembrane region" description="Helical" evidence="1">
    <location>
        <begin position="158"/>
        <end position="182"/>
    </location>
</feature>
<organism evidence="2 3">
    <name type="scientific">Ceratodon purpureus</name>
    <name type="common">Fire moss</name>
    <name type="synonym">Dicranum purpureum</name>
    <dbReference type="NCBI Taxonomy" id="3225"/>
    <lineage>
        <taxon>Eukaryota</taxon>
        <taxon>Viridiplantae</taxon>
        <taxon>Streptophyta</taxon>
        <taxon>Embryophyta</taxon>
        <taxon>Bryophyta</taxon>
        <taxon>Bryophytina</taxon>
        <taxon>Bryopsida</taxon>
        <taxon>Dicranidae</taxon>
        <taxon>Pseudoditrichales</taxon>
        <taxon>Ditrichaceae</taxon>
        <taxon>Ceratodon</taxon>
    </lineage>
</organism>
<evidence type="ECO:0000313" key="3">
    <source>
        <dbReference type="Proteomes" id="UP000822688"/>
    </source>
</evidence>
<dbReference type="EMBL" id="CM026430">
    <property type="protein sequence ID" value="KAG0560720.1"/>
    <property type="molecule type" value="Genomic_DNA"/>
</dbReference>
<name>A0A8T0GNX6_CERPU</name>
<feature type="transmembrane region" description="Helical" evidence="1">
    <location>
        <begin position="38"/>
        <end position="64"/>
    </location>
</feature>
<feature type="transmembrane region" description="Helical" evidence="1">
    <location>
        <begin position="188"/>
        <end position="211"/>
    </location>
</feature>
<feature type="transmembrane region" description="Helical" evidence="1">
    <location>
        <begin position="101"/>
        <end position="130"/>
    </location>
</feature>
<accession>A0A8T0GNX6</accession>
<dbReference type="PANTHER" id="PTHR36060:SF1">
    <property type="entry name" value="OS02G0272400 PROTEIN"/>
    <property type="match status" value="1"/>
</dbReference>
<evidence type="ECO:0000313" key="2">
    <source>
        <dbReference type="EMBL" id="KAG0560720.1"/>
    </source>
</evidence>
<keyword evidence="1" id="KW-0472">Membrane</keyword>
<dbReference type="AlphaFoldDB" id="A0A8T0GNX6"/>
<keyword evidence="1" id="KW-0812">Transmembrane</keyword>
<keyword evidence="3" id="KW-1185">Reference proteome</keyword>
<evidence type="ECO:0008006" key="4">
    <source>
        <dbReference type="Google" id="ProtNLM"/>
    </source>
</evidence>
<comment type="caution">
    <text evidence="2">The sequence shown here is derived from an EMBL/GenBank/DDBJ whole genome shotgun (WGS) entry which is preliminary data.</text>
</comment>
<gene>
    <name evidence="2" type="ORF">KC19_9G007600</name>
</gene>
<reference evidence="2" key="1">
    <citation type="submission" date="2020-06" db="EMBL/GenBank/DDBJ databases">
        <title>WGS assembly of Ceratodon purpureus strain R40.</title>
        <authorList>
            <person name="Carey S.B."/>
            <person name="Jenkins J."/>
            <person name="Shu S."/>
            <person name="Lovell J.T."/>
            <person name="Sreedasyam A."/>
            <person name="Maumus F."/>
            <person name="Tiley G.P."/>
            <person name="Fernandez-Pozo N."/>
            <person name="Barry K."/>
            <person name="Chen C."/>
            <person name="Wang M."/>
            <person name="Lipzen A."/>
            <person name="Daum C."/>
            <person name="Saski C.A."/>
            <person name="Payton A.C."/>
            <person name="Mcbreen J.C."/>
            <person name="Conrad R.E."/>
            <person name="Kollar L.M."/>
            <person name="Olsson S."/>
            <person name="Huttunen S."/>
            <person name="Landis J.B."/>
            <person name="Wickett N.J."/>
            <person name="Johnson M.G."/>
            <person name="Rensing S.A."/>
            <person name="Grimwood J."/>
            <person name="Schmutz J."/>
            <person name="Mcdaniel S.F."/>
        </authorList>
    </citation>
    <scope>NUCLEOTIDE SEQUENCE</scope>
    <source>
        <strain evidence="2">R40</strain>
    </source>
</reference>
<sequence>MEVKNTAGDALRQAFMSSEDYEGLREEERVWTRLQRPLCMVGVTAVWTAVVVAMMIMVDVVFAVSGDDFPFCQKRRLPSYGVAGRGDIPSFVYTEEEAVDAFWLVVFLPSSVVFAFSTVYLFAGISVAYIAPERHSCLKVVENDCCASSRGGVRCLSMLNLSFMITFVLLSIFLGIFTLRLGTSCSVALFWCYEVACWGLIILLGATAFFLQRKAALIMDAGEYYGHHERGVELLEAIAITPEMEDRVEAGFKSWMGPADALLSDDEESGINDGLDDVWEGDATEYLDASENLSKSMIG</sequence>
<dbReference type="OrthoDB" id="1870641at2759"/>
<proteinExistence type="predicted"/>
<protein>
    <recommendedName>
        <fullName evidence="4">Transmembrane protein</fullName>
    </recommendedName>
</protein>